<dbReference type="RefSeq" id="WP_264987898.1">
    <property type="nucleotide sequence ID" value="NZ_BRZA01000002.1"/>
</dbReference>
<feature type="signal peptide" evidence="1">
    <location>
        <begin position="1"/>
        <end position="24"/>
    </location>
</feature>
<dbReference type="SMART" id="SM00460">
    <property type="entry name" value="TGc"/>
    <property type="match status" value="1"/>
</dbReference>
<sequence length="365" mass="42377">MKKYMYLMIVMVFFLQMSHVPVIAEKKTVPTVDTIPTLQQAIQQEVMQWSTNFTVRYTGETATIKDKLTAIIKEAIQDPYVYANMASFTWKYDGKVNDVLIDFVIEYRISPDEEAFVKRELAKILSPMYGLSDVEKIKAAHDFIVLSSEYSNETLGSPYSIYTLLTEKKGVCQAYALTLYRMLEMLGVDVRYVPGTANNQLHAWVLVKLQQAWYHIDVTWDDPLPNRQGEVQYQYFLVSDQQMAKEHTWNTAEFPAATNASYVDFRPVFQPMLFKTTKSSVKFNEQPAIDKKESCIEERQIIQLDPIIMLFVMAEKSNQSFRQITKRTPQEKHVIRKEVSHSNLGHLLFVNLKQLLMFGYFFSLV</sequence>
<name>A0ABQ5NID9_9BACI</name>
<feature type="chain" id="PRO_5045945413" description="Transglutaminase-like domain-containing protein" evidence="1">
    <location>
        <begin position="25"/>
        <end position="365"/>
    </location>
</feature>
<dbReference type="InterPro" id="IPR038765">
    <property type="entry name" value="Papain-like_cys_pep_sf"/>
</dbReference>
<keyword evidence="4" id="KW-1185">Reference proteome</keyword>
<evidence type="ECO:0000313" key="4">
    <source>
        <dbReference type="Proteomes" id="UP001065593"/>
    </source>
</evidence>
<dbReference type="Pfam" id="PF01841">
    <property type="entry name" value="Transglut_core"/>
    <property type="match status" value="1"/>
</dbReference>
<protein>
    <recommendedName>
        <fullName evidence="2">Transglutaminase-like domain-containing protein</fullName>
    </recommendedName>
</protein>
<dbReference type="Proteomes" id="UP001065593">
    <property type="component" value="Unassembled WGS sequence"/>
</dbReference>
<accession>A0ABQ5NID9</accession>
<proteinExistence type="predicted"/>
<dbReference type="SUPFAM" id="SSF54001">
    <property type="entry name" value="Cysteine proteinases"/>
    <property type="match status" value="1"/>
</dbReference>
<gene>
    <name evidence="3" type="ORF">LYSBPC_12620</name>
</gene>
<organism evidence="3 4">
    <name type="scientific">Lysinibacillus piscis</name>
    <dbReference type="NCBI Taxonomy" id="2518931"/>
    <lineage>
        <taxon>Bacteria</taxon>
        <taxon>Bacillati</taxon>
        <taxon>Bacillota</taxon>
        <taxon>Bacilli</taxon>
        <taxon>Bacillales</taxon>
        <taxon>Bacillaceae</taxon>
        <taxon>Lysinibacillus</taxon>
    </lineage>
</organism>
<evidence type="ECO:0000313" key="3">
    <source>
        <dbReference type="EMBL" id="GLC88135.1"/>
    </source>
</evidence>
<dbReference type="InterPro" id="IPR002931">
    <property type="entry name" value="Transglutaminase-like"/>
</dbReference>
<comment type="caution">
    <text evidence="3">The sequence shown here is derived from an EMBL/GenBank/DDBJ whole genome shotgun (WGS) entry which is preliminary data.</text>
</comment>
<dbReference type="Gene3D" id="3.10.620.30">
    <property type="match status" value="1"/>
</dbReference>
<dbReference type="EMBL" id="BRZA01000002">
    <property type="protein sequence ID" value="GLC88135.1"/>
    <property type="molecule type" value="Genomic_DNA"/>
</dbReference>
<evidence type="ECO:0000256" key="1">
    <source>
        <dbReference type="SAM" id="SignalP"/>
    </source>
</evidence>
<reference evidence="3" key="1">
    <citation type="submission" date="2022-08" db="EMBL/GenBank/DDBJ databases">
        <title>Draft genome sequence of Lysinibacillus sp. strain KH24.</title>
        <authorList>
            <person name="Kanbe H."/>
            <person name="Itoh H."/>
        </authorList>
    </citation>
    <scope>NUCLEOTIDE SEQUENCE</scope>
    <source>
        <strain evidence="3">KH24</strain>
    </source>
</reference>
<keyword evidence="1" id="KW-0732">Signal</keyword>
<feature type="domain" description="Transglutaminase-like" evidence="2">
    <location>
        <begin position="164"/>
        <end position="220"/>
    </location>
</feature>
<evidence type="ECO:0000259" key="2">
    <source>
        <dbReference type="SMART" id="SM00460"/>
    </source>
</evidence>